<name>A0A091AU26_9GAMM</name>
<sequence length="150" mass="16592">MLLCGTTFAADYDVSVTRKGSNLYKVDGKEMYVHTRYCYEYVYSEDSMLRMSGSSGKIIFLDEGESCDVKAVFGASDASPGKYDVTVSREDDDWYEVFGTDTFIKTSLCLNLALGESAILKLNAGGFGTLFFIDSDDQCSVDGIYSKLRL</sequence>
<keyword evidence="2" id="KW-1185">Reference proteome</keyword>
<dbReference type="Proteomes" id="UP000029393">
    <property type="component" value="Unassembled WGS sequence"/>
</dbReference>
<proteinExistence type="predicted"/>
<protein>
    <submittedName>
        <fullName evidence="1">Uncharacterized protein</fullName>
    </submittedName>
</protein>
<reference evidence="1 2" key="1">
    <citation type="submission" date="2013-09" db="EMBL/GenBank/DDBJ databases">
        <title>Genome sequencing of Arenimonas metalli.</title>
        <authorList>
            <person name="Chen F."/>
            <person name="Wang G."/>
        </authorList>
    </citation>
    <scope>NUCLEOTIDE SEQUENCE [LARGE SCALE GENOMIC DNA]</scope>
    <source>
        <strain evidence="1 2">CF5-1</strain>
    </source>
</reference>
<accession>A0A091AU26</accession>
<evidence type="ECO:0000313" key="1">
    <source>
        <dbReference type="EMBL" id="KFN42702.1"/>
    </source>
</evidence>
<gene>
    <name evidence="1" type="ORF">N787_03355</name>
</gene>
<dbReference type="EMBL" id="AVCK01000044">
    <property type="protein sequence ID" value="KFN42702.1"/>
    <property type="molecule type" value="Genomic_DNA"/>
</dbReference>
<dbReference type="AlphaFoldDB" id="A0A091AU26"/>
<organism evidence="1 2">
    <name type="scientific">Arenimonas metalli CF5-1</name>
    <dbReference type="NCBI Taxonomy" id="1384056"/>
    <lineage>
        <taxon>Bacteria</taxon>
        <taxon>Pseudomonadati</taxon>
        <taxon>Pseudomonadota</taxon>
        <taxon>Gammaproteobacteria</taxon>
        <taxon>Lysobacterales</taxon>
        <taxon>Lysobacteraceae</taxon>
        <taxon>Arenimonas</taxon>
    </lineage>
</organism>
<evidence type="ECO:0000313" key="2">
    <source>
        <dbReference type="Proteomes" id="UP000029393"/>
    </source>
</evidence>
<comment type="caution">
    <text evidence="1">The sequence shown here is derived from an EMBL/GenBank/DDBJ whole genome shotgun (WGS) entry which is preliminary data.</text>
</comment>